<feature type="domain" description="Putative plant transposon protein" evidence="1">
    <location>
        <begin position="35"/>
        <end position="98"/>
    </location>
</feature>
<dbReference type="InterPro" id="IPR046796">
    <property type="entry name" value="Transposase_32_dom"/>
</dbReference>
<feature type="domain" description="Putative plant transposon protein" evidence="1">
    <location>
        <begin position="100"/>
        <end position="158"/>
    </location>
</feature>
<evidence type="ECO:0000259" key="1">
    <source>
        <dbReference type="Pfam" id="PF20167"/>
    </source>
</evidence>
<protein>
    <recommendedName>
        <fullName evidence="1">Putative plant transposon protein domain-containing protein</fullName>
    </recommendedName>
</protein>
<evidence type="ECO:0000313" key="3">
    <source>
        <dbReference type="Proteomes" id="UP000053144"/>
    </source>
</evidence>
<reference evidence="3" key="1">
    <citation type="journal article" date="2015" name="Proc. Natl. Acad. Sci. U.S.A.">
        <title>Genome sequencing of adzuki bean (Vigna angularis) provides insight into high starch and low fat accumulation and domestication.</title>
        <authorList>
            <person name="Yang K."/>
            <person name="Tian Z."/>
            <person name="Chen C."/>
            <person name="Luo L."/>
            <person name="Zhao B."/>
            <person name="Wang Z."/>
            <person name="Yu L."/>
            <person name="Li Y."/>
            <person name="Sun Y."/>
            <person name="Li W."/>
            <person name="Chen Y."/>
            <person name="Li Y."/>
            <person name="Zhang Y."/>
            <person name="Ai D."/>
            <person name="Zhao J."/>
            <person name="Shang C."/>
            <person name="Ma Y."/>
            <person name="Wu B."/>
            <person name="Wang M."/>
            <person name="Gao L."/>
            <person name="Sun D."/>
            <person name="Zhang P."/>
            <person name="Guo F."/>
            <person name="Wang W."/>
            <person name="Li Y."/>
            <person name="Wang J."/>
            <person name="Varshney R.K."/>
            <person name="Wang J."/>
            <person name="Ling H.Q."/>
            <person name="Wan P."/>
        </authorList>
    </citation>
    <scope>NUCLEOTIDE SEQUENCE</scope>
    <source>
        <strain evidence="3">cv. Jingnong 6</strain>
    </source>
</reference>
<accession>A0A0L9VB19</accession>
<proteinExistence type="predicted"/>
<dbReference type="EMBL" id="CM003379">
    <property type="protein sequence ID" value="KOM52107.1"/>
    <property type="molecule type" value="Genomic_DNA"/>
</dbReference>
<dbReference type="Proteomes" id="UP000053144">
    <property type="component" value="Chromosome 9"/>
</dbReference>
<dbReference type="Gramene" id="KOM52107">
    <property type="protein sequence ID" value="KOM52107"/>
    <property type="gene ID" value="LR48_Vigan09g076600"/>
</dbReference>
<dbReference type="Pfam" id="PF20167">
    <property type="entry name" value="Transposase_32"/>
    <property type="match status" value="2"/>
</dbReference>
<sequence length="218" mass="25114">MYERHFQTVQNVRLLMERKVGLIPTMAPEFGRELERRQWENLASYPSHANIVVMKAFYTNAWSFGGATHGMYSSYVRGKRIPFDADTINSFLGAEWVGEQYITTHRAIFLYCVLRGLNINVGLVIANEIKKCAQAVRNKSPLGHPSLITQLCELAGVNTTTPRLERTRKEIYAFYYTQYCMLDEAGIPMPAPHHLRVHRRVPQQNQQGYTPRMLHPSK</sequence>
<gene>
    <name evidence="2" type="ORF">LR48_Vigan09g076600</name>
</gene>
<dbReference type="AlphaFoldDB" id="A0A0L9VB19"/>
<evidence type="ECO:0000313" key="2">
    <source>
        <dbReference type="EMBL" id="KOM52107.1"/>
    </source>
</evidence>
<name>A0A0L9VB19_PHAAN</name>
<organism evidence="2 3">
    <name type="scientific">Phaseolus angularis</name>
    <name type="common">Azuki bean</name>
    <name type="synonym">Vigna angularis</name>
    <dbReference type="NCBI Taxonomy" id="3914"/>
    <lineage>
        <taxon>Eukaryota</taxon>
        <taxon>Viridiplantae</taxon>
        <taxon>Streptophyta</taxon>
        <taxon>Embryophyta</taxon>
        <taxon>Tracheophyta</taxon>
        <taxon>Spermatophyta</taxon>
        <taxon>Magnoliopsida</taxon>
        <taxon>eudicotyledons</taxon>
        <taxon>Gunneridae</taxon>
        <taxon>Pentapetalae</taxon>
        <taxon>rosids</taxon>
        <taxon>fabids</taxon>
        <taxon>Fabales</taxon>
        <taxon>Fabaceae</taxon>
        <taxon>Papilionoideae</taxon>
        <taxon>50 kb inversion clade</taxon>
        <taxon>NPAAA clade</taxon>
        <taxon>indigoferoid/millettioid clade</taxon>
        <taxon>Phaseoleae</taxon>
        <taxon>Vigna</taxon>
    </lineage>
</organism>